<feature type="compositionally biased region" description="Low complexity" evidence="2">
    <location>
        <begin position="272"/>
        <end position="293"/>
    </location>
</feature>
<feature type="region of interest" description="Disordered" evidence="2">
    <location>
        <begin position="263"/>
        <end position="293"/>
    </location>
</feature>
<name>A0A432N885_9HYPH</name>
<keyword evidence="3" id="KW-1133">Transmembrane helix</keyword>
<evidence type="ECO:0000313" key="7">
    <source>
        <dbReference type="Proteomes" id="UP000273611"/>
    </source>
</evidence>
<feature type="coiled-coil region" evidence="1">
    <location>
        <begin position="721"/>
        <end position="748"/>
    </location>
</feature>
<accession>A0A432N885</accession>
<feature type="region of interest" description="Disordered" evidence="2">
    <location>
        <begin position="676"/>
        <end position="721"/>
    </location>
</feature>
<protein>
    <submittedName>
        <fullName evidence="5">TIGR02302 family protein</fullName>
    </submittedName>
</protein>
<evidence type="ECO:0000313" key="5">
    <source>
        <dbReference type="EMBL" id="RUL95781.1"/>
    </source>
</evidence>
<keyword evidence="3" id="KW-0812">Transmembrane</keyword>
<evidence type="ECO:0000256" key="3">
    <source>
        <dbReference type="SAM" id="Phobius"/>
    </source>
</evidence>
<reference evidence="5" key="3">
    <citation type="submission" date="2018-11" db="EMBL/GenBank/DDBJ databases">
        <authorList>
            <person name="Huo Y."/>
        </authorList>
    </citation>
    <scope>NUCLEOTIDE SEQUENCE</scope>
    <source>
        <strain evidence="5">CCBAU 23252</strain>
    </source>
</reference>
<organism evidence="5 7">
    <name type="scientific">Rhizobium anhuiense</name>
    <dbReference type="NCBI Taxonomy" id="1184720"/>
    <lineage>
        <taxon>Bacteria</taxon>
        <taxon>Pseudomonadati</taxon>
        <taxon>Pseudomonadota</taxon>
        <taxon>Alphaproteobacteria</taxon>
        <taxon>Hyphomicrobiales</taxon>
        <taxon>Rhizobiaceae</taxon>
        <taxon>Rhizobium/Agrobacterium group</taxon>
        <taxon>Rhizobium</taxon>
    </lineage>
</organism>
<feature type="transmembrane region" description="Helical" evidence="3">
    <location>
        <begin position="67"/>
        <end position="87"/>
    </location>
</feature>
<reference evidence="4 6" key="2">
    <citation type="submission" date="2017-09" db="EMBL/GenBank/DDBJ databases">
        <title>Comparative genomics of rhizobia isolated from Phaseolus vulgaris in China.</title>
        <authorList>
            <person name="Tong W."/>
        </authorList>
    </citation>
    <scope>NUCLEOTIDE SEQUENCE [LARGE SCALE GENOMIC DNA]</scope>
    <source>
        <strain evidence="4 6">Y27</strain>
    </source>
</reference>
<feature type="region of interest" description="Disordered" evidence="2">
    <location>
        <begin position="804"/>
        <end position="852"/>
    </location>
</feature>
<feature type="region of interest" description="Disordered" evidence="2">
    <location>
        <begin position="753"/>
        <end position="782"/>
    </location>
</feature>
<dbReference type="Pfam" id="PF13779">
    <property type="entry name" value="DUF4175"/>
    <property type="match status" value="1"/>
</dbReference>
<dbReference type="RefSeq" id="WP_063476295.1">
    <property type="nucleotide sequence ID" value="NZ_BMFI01000026.1"/>
</dbReference>
<dbReference type="EMBL" id="RIBW01000028">
    <property type="protein sequence ID" value="RUL95781.1"/>
    <property type="molecule type" value="Genomic_DNA"/>
</dbReference>
<feature type="coiled-coil region" evidence="1">
    <location>
        <begin position="524"/>
        <end position="575"/>
    </location>
</feature>
<feature type="transmembrane region" description="Helical" evidence="3">
    <location>
        <begin position="38"/>
        <end position="61"/>
    </location>
</feature>
<evidence type="ECO:0000256" key="1">
    <source>
        <dbReference type="SAM" id="Coils"/>
    </source>
</evidence>
<keyword evidence="1" id="KW-0175">Coiled coil</keyword>
<evidence type="ECO:0000313" key="6">
    <source>
        <dbReference type="Proteomes" id="UP000219972"/>
    </source>
</evidence>
<dbReference type="GeneID" id="75222011"/>
<dbReference type="InterPro" id="IPR012683">
    <property type="entry name" value="CHP02302_TM"/>
</dbReference>
<feature type="coiled-coil region" evidence="1">
    <location>
        <begin position="609"/>
        <end position="660"/>
    </location>
</feature>
<evidence type="ECO:0000313" key="4">
    <source>
        <dbReference type="EMBL" id="PDS47786.1"/>
    </source>
</evidence>
<reference evidence="5 7" key="1">
    <citation type="journal article" date="2015" name="Int. J. Syst. Evol. Microbiol.">
        <title>Rhizobium anhuiense sp. nov., isolated from effective nodules of Vicia faba and Pisum sativum.</title>
        <authorList>
            <person name="Zhang Y.J."/>
            <person name="Zheng W.T."/>
            <person name="Everall I."/>
            <person name="Young J.P."/>
            <person name="Zhang X.X."/>
            <person name="Tian C.F."/>
            <person name="Sui X.H."/>
            <person name="Wang E.T."/>
            <person name="Chen W.X."/>
        </authorList>
    </citation>
    <scope>NUCLEOTIDE SEQUENCE [LARGE SCALE GENOMIC DNA]</scope>
    <source>
        <strain evidence="5 7">CCBAU 23252</strain>
    </source>
</reference>
<gene>
    <name evidence="4" type="ORF">CO662_33150</name>
    <name evidence="5" type="ORF">EEQ99_33090</name>
</gene>
<feature type="compositionally biased region" description="Gly residues" evidence="2">
    <location>
        <begin position="812"/>
        <end position="821"/>
    </location>
</feature>
<dbReference type="EMBL" id="NWSL01000037">
    <property type="protein sequence ID" value="PDS47786.1"/>
    <property type="molecule type" value="Genomic_DNA"/>
</dbReference>
<keyword evidence="6" id="KW-1185">Reference proteome</keyword>
<comment type="caution">
    <text evidence="5">The sequence shown here is derived from an EMBL/GenBank/DDBJ whole genome shotgun (WGS) entry which is preliminary data.</text>
</comment>
<feature type="compositionally biased region" description="Low complexity" evidence="2">
    <location>
        <begin position="694"/>
        <end position="715"/>
    </location>
</feature>
<keyword evidence="3" id="KW-0472">Membrane</keyword>
<sequence>MTSPSRQKKGAFALRPSLARLVTTKRLLARVVLFFEQLLPPLMPVLAVVAFYLCASWFGVFRSVPDWLRILLLIAFAAAFLASLIPFRTLRWPKVAEADRLLEERNGLPHQPVTVQEDEPAFDTPFARALWREHQTRMAEKIAALDAGLPRPDIAAHDRFALRAIPALLLVTAFGYSLSINGGSISDALQAAPEQVVSDPAVRIDAWVTPPSYTGRAPIYLTADGSEQAPIGIPQFSGLTVRVSGGKTAEKVVFRKANGEARDISVQADSKPQQAAAAGGEQPNAAPASQAPASQALVAQTHVMKLEENGALEVNGRRWSFDVLPDKAPEIAFDGLPKPSVNGALEIGFTVKDDYGVQEAHAEIVPVDTDPTATPLYPLPEYRLDIPRRNARDAKGVTSRNLSEHPLAGKRVRITLVAKDAAGQTGRSPPHEMIMPSRRFNEPLAAAVAEERQVFALDTRKMPQAIALNEALTIRPEETIPKLTNYLLLESALTRMKLAKGEDALKDTAQYLWEIALGMEDGDLSLAERKLREAQQNLADALDRNAPDAEIKKLMDELRKAMQDYMSELAQRMQNAPMQPNQNAQNILRQQDLERMMDQIENLARSGNRDAAQQMLSELQRMMNNLQAGRPQRGQQSQENSEARKQIDKLGEILRDQQKLMEQTFRLDQQLRDRMQRGEPDMGESDPLLDEMNPGENGEPQDQQQGQQGKEGQQPSDQMTAEQLREALKQLRAHQDALGRQLGELQKRLGEMGMKPGPGFGQAQREMEGAGRELGQGRGQPAIEGQGRALEALRQGARDMMNQMMQAQQGQQGQGPNGQVGQGDQNGRDPLGRPRRTQGPDFGDNSVKVPDEIDVQRAREILDAIREKLGNNPPQEMERRYLERLLDIQ</sequence>
<dbReference type="Proteomes" id="UP000219972">
    <property type="component" value="Unassembled WGS sequence"/>
</dbReference>
<dbReference type="Proteomes" id="UP000273611">
    <property type="component" value="Unassembled WGS sequence"/>
</dbReference>
<dbReference type="AlphaFoldDB" id="A0A432N885"/>
<proteinExistence type="predicted"/>
<evidence type="ECO:0000256" key="2">
    <source>
        <dbReference type="SAM" id="MobiDB-lite"/>
    </source>
</evidence>
<dbReference type="NCBIfam" id="TIGR02302">
    <property type="entry name" value="aProt_lowcomp"/>
    <property type="match status" value="1"/>
</dbReference>